<dbReference type="InterPro" id="IPR011058">
    <property type="entry name" value="Cyanovirin-N"/>
</dbReference>
<reference evidence="2" key="1">
    <citation type="submission" date="2018-03" db="EMBL/GenBank/DDBJ databases">
        <authorList>
            <person name="Guldener U."/>
        </authorList>
    </citation>
    <scope>NUCLEOTIDE SEQUENCE</scope>
</reference>
<evidence type="ECO:0000313" key="3">
    <source>
        <dbReference type="Proteomes" id="UP001187682"/>
    </source>
</evidence>
<sequence>MSFHLSAQDISMDGPVLRATLANADGEWVEAELNLDAYVGNSWGSFEWGGTNFSETASDLEFNLEPSGEPDEEGNPTDVPILRATLGNGEEEGVAAVLNLAERIGNDNGTLIFCRGAGCRDVMSILADGLPWYREERGPE</sequence>
<gene>
    <name evidence="2" type="ORF">DNG_10201</name>
</gene>
<dbReference type="InterPro" id="IPR036673">
    <property type="entry name" value="Cyanovirin-N_sf"/>
</dbReference>
<dbReference type="Gene3D" id="2.30.60.10">
    <property type="entry name" value="Cyanovirin-N"/>
    <property type="match status" value="1"/>
</dbReference>
<dbReference type="PANTHER" id="PTHR42076:SF1">
    <property type="entry name" value="CYANOVIRIN-N DOMAIN-CONTAINING PROTEIN"/>
    <property type="match status" value="1"/>
</dbReference>
<keyword evidence="3" id="KW-1185">Reference proteome</keyword>
<dbReference type="SMART" id="SM01111">
    <property type="entry name" value="CVNH"/>
    <property type="match status" value="1"/>
</dbReference>
<dbReference type="AlphaFoldDB" id="A0AAE8N7A2"/>
<feature type="domain" description="Cyanovirin-N" evidence="1">
    <location>
        <begin position="2"/>
        <end position="113"/>
    </location>
</feature>
<protein>
    <submittedName>
        <fullName evidence="2">Related to Cyanovirin-N homolog</fullName>
    </submittedName>
</protein>
<evidence type="ECO:0000313" key="2">
    <source>
        <dbReference type="EMBL" id="SPO07507.1"/>
    </source>
</evidence>
<proteinExistence type="predicted"/>
<dbReference type="Pfam" id="PF08881">
    <property type="entry name" value="CVNH"/>
    <property type="match status" value="1"/>
</dbReference>
<dbReference type="SUPFAM" id="SSF51322">
    <property type="entry name" value="Cyanovirin-N"/>
    <property type="match status" value="1"/>
</dbReference>
<evidence type="ECO:0000259" key="1">
    <source>
        <dbReference type="SMART" id="SM01111"/>
    </source>
</evidence>
<comment type="caution">
    <text evidence="2">The sequence shown here is derived from an EMBL/GenBank/DDBJ whole genome shotgun (WGS) entry which is preliminary data.</text>
</comment>
<dbReference type="Proteomes" id="UP001187682">
    <property type="component" value="Unassembled WGS sequence"/>
</dbReference>
<dbReference type="PANTHER" id="PTHR42076">
    <property type="entry name" value="CYANOVIRIN-N HOMOLOG"/>
    <property type="match status" value="1"/>
</dbReference>
<dbReference type="EMBL" id="ONZQ02000021">
    <property type="protein sequence ID" value="SPO07507.1"/>
    <property type="molecule type" value="Genomic_DNA"/>
</dbReference>
<accession>A0AAE8N7A2</accession>
<name>A0AAE8N7A2_9PEZI</name>
<organism evidence="2 3">
    <name type="scientific">Cephalotrichum gorgonifer</name>
    <dbReference type="NCBI Taxonomy" id="2041049"/>
    <lineage>
        <taxon>Eukaryota</taxon>
        <taxon>Fungi</taxon>
        <taxon>Dikarya</taxon>
        <taxon>Ascomycota</taxon>
        <taxon>Pezizomycotina</taxon>
        <taxon>Sordariomycetes</taxon>
        <taxon>Hypocreomycetidae</taxon>
        <taxon>Microascales</taxon>
        <taxon>Microascaceae</taxon>
        <taxon>Cephalotrichum</taxon>
    </lineage>
</organism>